<dbReference type="Gene3D" id="2.40.30.170">
    <property type="match status" value="1"/>
</dbReference>
<feature type="coiled-coil region" evidence="1">
    <location>
        <begin position="93"/>
        <end position="120"/>
    </location>
</feature>
<dbReference type="PANTHER" id="PTHR30469:SF15">
    <property type="entry name" value="HLYD FAMILY OF SECRETION PROTEINS"/>
    <property type="match status" value="1"/>
</dbReference>
<evidence type="ECO:0000313" key="2">
    <source>
        <dbReference type="EMBL" id="NID04850.1"/>
    </source>
</evidence>
<name>A0ABX0Q4F9_9GAMM</name>
<comment type="caution">
    <text evidence="2">The sequence shown here is derived from an EMBL/GenBank/DDBJ whole genome shotgun (WGS) entry which is preliminary data.</text>
</comment>
<dbReference type="Proteomes" id="UP001429601">
    <property type="component" value="Unassembled WGS sequence"/>
</dbReference>
<reference evidence="2 3" key="1">
    <citation type="journal article" date="2011" name="Curr. Microbiol.">
        <title>Luteibacter jiangsuensis sp. nov.: a methamidophos-degrading bacterium isolated from a methamidophos-manufacturing factory.</title>
        <authorList>
            <person name="Wang L."/>
            <person name="Wang G.L."/>
            <person name="Li S.P."/>
            <person name="Jiang J.D."/>
        </authorList>
    </citation>
    <scope>NUCLEOTIDE SEQUENCE [LARGE SCALE GENOMIC DNA]</scope>
    <source>
        <strain evidence="2 3">CGMCC 1.10133</strain>
    </source>
</reference>
<dbReference type="RefSeq" id="WP_167124883.1">
    <property type="nucleotide sequence ID" value="NZ_JAAQQR010000003.1"/>
</dbReference>
<evidence type="ECO:0000313" key="3">
    <source>
        <dbReference type="Proteomes" id="UP001429601"/>
    </source>
</evidence>
<organism evidence="2 3">
    <name type="scientific">Luteibacter jiangsuensis</name>
    <dbReference type="NCBI Taxonomy" id="637577"/>
    <lineage>
        <taxon>Bacteria</taxon>
        <taxon>Pseudomonadati</taxon>
        <taxon>Pseudomonadota</taxon>
        <taxon>Gammaproteobacteria</taxon>
        <taxon>Lysobacterales</taxon>
        <taxon>Rhodanobacteraceae</taxon>
        <taxon>Luteibacter</taxon>
    </lineage>
</organism>
<protein>
    <submittedName>
        <fullName evidence="2">HlyD family efflux transporter periplasmic adaptor subunit</fullName>
    </submittedName>
</protein>
<dbReference type="Gene3D" id="1.10.287.470">
    <property type="entry name" value="Helix hairpin bin"/>
    <property type="match status" value="1"/>
</dbReference>
<dbReference type="EMBL" id="JAAQQR010000003">
    <property type="protein sequence ID" value="NID04850.1"/>
    <property type="molecule type" value="Genomic_DNA"/>
</dbReference>
<dbReference type="Gene3D" id="2.40.50.100">
    <property type="match status" value="1"/>
</dbReference>
<dbReference type="SUPFAM" id="SSF111369">
    <property type="entry name" value="HlyD-like secretion proteins"/>
    <property type="match status" value="1"/>
</dbReference>
<keyword evidence="3" id="KW-1185">Reference proteome</keyword>
<gene>
    <name evidence="2" type="ORF">HBF26_08120</name>
</gene>
<dbReference type="PANTHER" id="PTHR30469">
    <property type="entry name" value="MULTIDRUG RESISTANCE PROTEIN MDTA"/>
    <property type="match status" value="1"/>
</dbReference>
<proteinExistence type="predicted"/>
<accession>A0ABX0Q4F9</accession>
<sequence>MTHSIFRHAAALAFATTLLAGCDSHHDKTPPTQAPAPSYAAVARGRVDVEGGLLSLGMPREGTLAEVNVHEGDHVRRGQPLASLDLEPGTLAVAAAQAELDQVQAQLKLLGDKLATAKERAGRLAAAERAGAGDGHSADEARALATELAAQQTAMRAEVAGAGQKLAAARFELARRTLRSPMDADVLRVTAQPGASVSPQGGPLFVLLPRTARIVRAELSEAYADAVHPGMSALVTADASADTDPWPARVLRVGTVVGPSSLEDDPQVRANSRTVECVLALDGGLTPRVGERVMVRFGPGDSRIHAKGE</sequence>
<keyword evidence="1" id="KW-0175">Coiled coil</keyword>
<dbReference type="PROSITE" id="PS51257">
    <property type="entry name" value="PROKAR_LIPOPROTEIN"/>
    <property type="match status" value="1"/>
</dbReference>
<evidence type="ECO:0000256" key="1">
    <source>
        <dbReference type="SAM" id="Coils"/>
    </source>
</evidence>